<organism evidence="1 2">
    <name type="scientific">Engystomops pustulosus</name>
    <name type="common">Tungara frog</name>
    <name type="synonym">Physalaemus pustulosus</name>
    <dbReference type="NCBI Taxonomy" id="76066"/>
    <lineage>
        <taxon>Eukaryota</taxon>
        <taxon>Metazoa</taxon>
        <taxon>Chordata</taxon>
        <taxon>Craniata</taxon>
        <taxon>Vertebrata</taxon>
        <taxon>Euteleostomi</taxon>
        <taxon>Amphibia</taxon>
        <taxon>Batrachia</taxon>
        <taxon>Anura</taxon>
        <taxon>Neobatrachia</taxon>
        <taxon>Hyloidea</taxon>
        <taxon>Leptodactylidae</taxon>
        <taxon>Leiuperinae</taxon>
        <taxon>Engystomops</taxon>
    </lineage>
</organism>
<protein>
    <submittedName>
        <fullName evidence="1">Uncharacterized protein</fullName>
    </submittedName>
</protein>
<evidence type="ECO:0000313" key="2">
    <source>
        <dbReference type="Proteomes" id="UP000824782"/>
    </source>
</evidence>
<dbReference type="EMBL" id="WNYA01000005">
    <property type="protein sequence ID" value="KAG8571443.1"/>
    <property type="molecule type" value="Genomic_DNA"/>
</dbReference>
<accession>A0AAV7BFZ2</accession>
<evidence type="ECO:0000313" key="1">
    <source>
        <dbReference type="EMBL" id="KAG8571443.1"/>
    </source>
</evidence>
<gene>
    <name evidence="1" type="ORF">GDO81_011650</name>
</gene>
<reference evidence="1" key="1">
    <citation type="thesis" date="2020" institute="ProQuest LLC" country="789 East Eisenhower Parkway, Ann Arbor, MI, USA">
        <title>Comparative Genomics and Chromosome Evolution.</title>
        <authorList>
            <person name="Mudd A.B."/>
        </authorList>
    </citation>
    <scope>NUCLEOTIDE SEQUENCE</scope>
    <source>
        <strain evidence="1">237g6f4</strain>
        <tissue evidence="1">Blood</tissue>
    </source>
</reference>
<keyword evidence="2" id="KW-1185">Reference proteome</keyword>
<comment type="caution">
    <text evidence="1">The sequence shown here is derived from an EMBL/GenBank/DDBJ whole genome shotgun (WGS) entry which is preliminary data.</text>
</comment>
<dbReference type="Proteomes" id="UP000824782">
    <property type="component" value="Unassembled WGS sequence"/>
</dbReference>
<dbReference type="AlphaFoldDB" id="A0AAV7BFZ2"/>
<sequence length="77" mass="8546">MESCLSPLTFSKLLTLVDGAIQIGDEYFGDHSHSCQIIRYQEVLMAALYGAQGVQASLYIGWTGEFTPGLAWFRTLQ</sequence>
<name>A0AAV7BFZ2_ENGPU</name>
<proteinExistence type="predicted"/>